<evidence type="ECO:0000256" key="4">
    <source>
        <dbReference type="SAM" id="MobiDB-lite"/>
    </source>
</evidence>
<dbReference type="SUPFAM" id="SSF109604">
    <property type="entry name" value="HD-domain/PDEase-like"/>
    <property type="match status" value="1"/>
</dbReference>
<dbReference type="SMART" id="SM00065">
    <property type="entry name" value="GAF"/>
    <property type="match status" value="2"/>
</dbReference>
<reference evidence="7" key="2">
    <citation type="submission" date="2025-08" db="UniProtKB">
        <authorList>
            <consortium name="RefSeq"/>
        </authorList>
    </citation>
    <scope>IDENTIFICATION</scope>
</reference>
<dbReference type="InterPro" id="IPR036971">
    <property type="entry name" value="PDEase_catalytic_dom_sf"/>
</dbReference>
<dbReference type="PANTHER" id="PTHR11347">
    <property type="entry name" value="CYCLIC NUCLEOTIDE PHOSPHODIESTERASE"/>
    <property type="match status" value="1"/>
</dbReference>
<sequence>MSTKQININSPLPPLGSFKTDKNLEKSFGSKELTELMSIIAEGPFRKPLHTIEKMEISSPSSTQSNVDPNIFLKDLSTLDPEIIFSFLKKSPKILDSFVEEHVSIEMLELWLGGKTYTKFQDNISLASLVGYDLPSSTSWKNTSSFERQRFMGTFFENVHGLMGDVHGTLLTQIANCCASVLDAADYVLYLADESAKSIWTYSPESITNINLQTIKEGSTLPCYVAATLETVICEKPFTDQRFPHGVNDTDENIASILCSPIILPHGDLAGILQLNRAFGTQAFTEKDNQIVNGYLAWGGIALHYAEMFQGMQKQRKLNDFLLSVTRSIFQDIVSMDKVIMKIMNFAQTLVDADRTSLFLVDTKTEELYARIFDIGIGLDTKLRKEIRFPKSKGVAGYVATTGETLNIKKAYDDPRFNREIDQQTGYTTHSLLCMPIFIRGNIIGVVQMVNKKKGVFTPNDEKAFQTFAVYCGLALHHAKLYDKIRRSEQKYKVALEVLSYHSTCNENEIWAVRNCEKKTKWEDISRFEFNAFDLKELEMASISIDLFRDLFQTDSRFDLTELTRFVLTVRKNYRRVPYHNWTHAFTVAHCMYCVVKSSAGIIDGLEAVALYVACLCHDLDHRGKNNEWMKVEGTPLASVYTTSTLEHHHFNQTVTILQHEGHNIFSQLSQSEYKRVLATVRDCILATDLAQFFGNKAKLFDIVKKNEFNWKLEEHRGMMRALAMTCCDLSACAKPWKTQYETVKVIFQEFYAQGDEEKALGRTPVPMMDRDTADKLPNHQVGFLVGICVPGYELLAKLIPGTVPLVDGAKKNLSVWNAMVKKQNEEKEKNNHESVDKEHLTVNNKDIQEVEKSNEQNARRKTNELNAIKKPNENNPDRIGNNPDDSNSVAQSVVRSPGTLSEARRNKLLKNSKSSLRIKK</sequence>
<dbReference type="InterPro" id="IPR003018">
    <property type="entry name" value="GAF"/>
</dbReference>
<gene>
    <name evidence="7" type="primary">LOC100200597</name>
</gene>
<evidence type="ECO:0000256" key="2">
    <source>
        <dbReference type="ARBA" id="ARBA00022723"/>
    </source>
</evidence>
<protein>
    <submittedName>
        <fullName evidence="7">Probable 3',5'-cyclic phosphodiesterase pde-5 isoform X3</fullName>
    </submittedName>
</protein>
<evidence type="ECO:0000256" key="1">
    <source>
        <dbReference type="ARBA" id="ARBA00022535"/>
    </source>
</evidence>
<dbReference type="InterPro" id="IPR029016">
    <property type="entry name" value="GAF-like_dom_sf"/>
</dbReference>
<feature type="compositionally biased region" description="Polar residues" evidence="4">
    <location>
        <begin position="884"/>
        <end position="895"/>
    </location>
</feature>
<feature type="region of interest" description="Disordered" evidence="4">
    <location>
        <begin position="824"/>
        <end position="921"/>
    </location>
</feature>
<feature type="compositionally biased region" description="Basic residues" evidence="4">
    <location>
        <begin position="907"/>
        <end position="921"/>
    </location>
</feature>
<keyword evidence="2" id="KW-0479">Metal-binding</keyword>
<keyword evidence="3" id="KW-0378">Hydrolase</keyword>
<name>A0ABM4BC55_HYDVU</name>
<dbReference type="GeneID" id="100200597"/>
<feature type="domain" description="PDEase" evidence="5">
    <location>
        <begin position="494"/>
        <end position="824"/>
    </location>
</feature>
<evidence type="ECO:0000313" key="7">
    <source>
        <dbReference type="RefSeq" id="XP_065646516.1"/>
    </source>
</evidence>
<dbReference type="CDD" id="cd00077">
    <property type="entry name" value="HDc"/>
    <property type="match status" value="1"/>
</dbReference>
<dbReference type="Pfam" id="PF00233">
    <property type="entry name" value="PDEase_I"/>
    <property type="match status" value="1"/>
</dbReference>
<keyword evidence="6" id="KW-1185">Reference proteome</keyword>
<evidence type="ECO:0000256" key="3">
    <source>
        <dbReference type="ARBA" id="ARBA00022801"/>
    </source>
</evidence>
<dbReference type="Proteomes" id="UP001652625">
    <property type="component" value="Chromosome 02"/>
</dbReference>
<reference evidence="6" key="1">
    <citation type="submission" date="2025-05" db="UniProtKB">
        <authorList>
            <consortium name="RefSeq"/>
        </authorList>
    </citation>
    <scope>NUCLEOTIDE SEQUENCE [LARGE SCALE GENOMIC DNA]</scope>
</reference>
<keyword evidence="1" id="KW-0140">cGMP</keyword>
<dbReference type="Pfam" id="PF01590">
    <property type="entry name" value="GAF"/>
    <property type="match status" value="2"/>
</dbReference>
<proteinExistence type="predicted"/>
<dbReference type="InterPro" id="IPR002073">
    <property type="entry name" value="PDEase_catalytic_dom"/>
</dbReference>
<dbReference type="Gene3D" id="3.30.450.40">
    <property type="match status" value="2"/>
</dbReference>
<dbReference type="SUPFAM" id="SSF55781">
    <property type="entry name" value="GAF domain-like"/>
    <property type="match status" value="2"/>
</dbReference>
<evidence type="ECO:0000259" key="5">
    <source>
        <dbReference type="PROSITE" id="PS51845"/>
    </source>
</evidence>
<evidence type="ECO:0000313" key="6">
    <source>
        <dbReference type="Proteomes" id="UP001652625"/>
    </source>
</evidence>
<dbReference type="Gene3D" id="1.10.1300.10">
    <property type="entry name" value="3'5'-cyclic nucleotide phosphodiesterase, catalytic domain"/>
    <property type="match status" value="1"/>
</dbReference>
<dbReference type="InterPro" id="IPR023088">
    <property type="entry name" value="PDEase"/>
</dbReference>
<dbReference type="PRINTS" id="PR00387">
    <property type="entry name" value="PDIESTERASE1"/>
</dbReference>
<dbReference type="RefSeq" id="XP_065646516.1">
    <property type="nucleotide sequence ID" value="XM_065790444.1"/>
</dbReference>
<feature type="compositionally biased region" description="Basic and acidic residues" evidence="4">
    <location>
        <begin position="824"/>
        <end position="864"/>
    </location>
</feature>
<dbReference type="SMART" id="SM00471">
    <property type="entry name" value="HDc"/>
    <property type="match status" value="1"/>
</dbReference>
<dbReference type="PROSITE" id="PS51845">
    <property type="entry name" value="PDEASE_I_2"/>
    <property type="match status" value="1"/>
</dbReference>
<dbReference type="InterPro" id="IPR003607">
    <property type="entry name" value="HD/PDEase_dom"/>
</dbReference>
<organism evidence="6 7">
    <name type="scientific">Hydra vulgaris</name>
    <name type="common">Hydra</name>
    <name type="synonym">Hydra attenuata</name>
    <dbReference type="NCBI Taxonomy" id="6087"/>
    <lineage>
        <taxon>Eukaryota</taxon>
        <taxon>Metazoa</taxon>
        <taxon>Cnidaria</taxon>
        <taxon>Hydrozoa</taxon>
        <taxon>Hydroidolina</taxon>
        <taxon>Anthoathecata</taxon>
        <taxon>Aplanulata</taxon>
        <taxon>Hydridae</taxon>
        <taxon>Hydra</taxon>
    </lineage>
</organism>
<accession>A0ABM4BC55</accession>